<feature type="compositionally biased region" description="Basic and acidic residues" evidence="1">
    <location>
        <begin position="1"/>
        <end position="12"/>
    </location>
</feature>
<comment type="caution">
    <text evidence="2">The sequence shown here is derived from an EMBL/GenBank/DDBJ whole genome shotgun (WGS) entry which is preliminary data.</text>
</comment>
<evidence type="ECO:0000313" key="2">
    <source>
        <dbReference type="EMBL" id="GAA0320566.1"/>
    </source>
</evidence>
<name>A0ABP3FL92_9ACTN</name>
<evidence type="ECO:0000313" key="3">
    <source>
        <dbReference type="Proteomes" id="UP001501867"/>
    </source>
</evidence>
<proteinExistence type="predicted"/>
<evidence type="ECO:0000256" key="1">
    <source>
        <dbReference type="SAM" id="MobiDB-lite"/>
    </source>
</evidence>
<protein>
    <submittedName>
        <fullName evidence="2">Uncharacterized protein</fullName>
    </submittedName>
</protein>
<feature type="region of interest" description="Disordered" evidence="1">
    <location>
        <begin position="1"/>
        <end position="58"/>
    </location>
</feature>
<accession>A0ABP3FL92</accession>
<organism evidence="2 3">
    <name type="scientific">Streptomyces polychromogenes</name>
    <dbReference type="NCBI Taxonomy" id="67342"/>
    <lineage>
        <taxon>Bacteria</taxon>
        <taxon>Bacillati</taxon>
        <taxon>Actinomycetota</taxon>
        <taxon>Actinomycetes</taxon>
        <taxon>Kitasatosporales</taxon>
        <taxon>Streptomycetaceae</taxon>
        <taxon>Streptomyces</taxon>
    </lineage>
</organism>
<keyword evidence="3" id="KW-1185">Reference proteome</keyword>
<sequence>MVVDHQDPDTNHKTPKGRGTDDYGYGAGTGWPTGRRGRRRDICAPTRDRTPYPACLDP</sequence>
<dbReference type="EMBL" id="BAAABV010000029">
    <property type="protein sequence ID" value="GAA0320566.1"/>
    <property type="molecule type" value="Genomic_DNA"/>
</dbReference>
<dbReference type="Proteomes" id="UP001501867">
    <property type="component" value="Unassembled WGS sequence"/>
</dbReference>
<reference evidence="3" key="1">
    <citation type="journal article" date="2019" name="Int. J. Syst. Evol. Microbiol.">
        <title>The Global Catalogue of Microorganisms (GCM) 10K type strain sequencing project: providing services to taxonomists for standard genome sequencing and annotation.</title>
        <authorList>
            <consortium name="The Broad Institute Genomics Platform"/>
            <consortium name="The Broad Institute Genome Sequencing Center for Infectious Disease"/>
            <person name="Wu L."/>
            <person name="Ma J."/>
        </authorList>
    </citation>
    <scope>NUCLEOTIDE SEQUENCE [LARGE SCALE GENOMIC DNA]</scope>
    <source>
        <strain evidence="3">JCM 4505</strain>
    </source>
</reference>
<gene>
    <name evidence="2" type="ORF">GCM10010302_69690</name>
</gene>
<feature type="compositionally biased region" description="Basic and acidic residues" evidence="1">
    <location>
        <begin position="40"/>
        <end position="50"/>
    </location>
</feature>